<keyword evidence="2" id="KW-1185">Reference proteome</keyword>
<proteinExistence type="predicted"/>
<gene>
    <name evidence="1" type="ORF">GLAREA_02411</name>
</gene>
<accession>S3DIW8</accession>
<reference evidence="1 2" key="1">
    <citation type="journal article" date="2013" name="BMC Genomics">
        <title>Genomics-driven discovery of the pneumocandin biosynthetic gene cluster in the fungus Glarea lozoyensis.</title>
        <authorList>
            <person name="Chen L."/>
            <person name="Yue Q."/>
            <person name="Zhang X."/>
            <person name="Xiang M."/>
            <person name="Wang C."/>
            <person name="Li S."/>
            <person name="Che Y."/>
            <person name="Ortiz-Lopez F.J."/>
            <person name="Bills G.F."/>
            <person name="Liu X."/>
            <person name="An Z."/>
        </authorList>
    </citation>
    <scope>NUCLEOTIDE SEQUENCE [LARGE SCALE GENOMIC DNA]</scope>
    <source>
        <strain evidence="2">ATCC 20868 / MF5171</strain>
    </source>
</reference>
<dbReference type="GeneID" id="19461468"/>
<dbReference type="AlphaFoldDB" id="S3DIW8"/>
<evidence type="ECO:0000313" key="2">
    <source>
        <dbReference type="Proteomes" id="UP000016922"/>
    </source>
</evidence>
<sequence length="321" mass="37066">MSLTMGQRPQLAAKSTYRLGELEESILNLLKGPSILGRETINLYIGPQRKKLLLHTKLITQHVPPNRQPGAHHRFRDASWLAHQDVDAFIFIIDYMYDRAWPTLGTSPFQLLKIYALASRLGMCKLMDRIMVTVLLTHANASCCHRTSFSIPQIRFIHTQHLPGSKMRKYIALSKAYMYHHAEEGQWNAYADQIGHFQAYRDDIFEMVQKYGNLMRETESFEGFLKKLDPCDFCVLPDEVDWDFSTTPKEADLVRLGILKRIMGEVDEGWRMGRVEWIEVIEEGVEVDVDEGEGARDIDMGDLPERIPYPPAILRPRFVSR</sequence>
<dbReference type="RefSeq" id="XP_008085688.1">
    <property type="nucleotide sequence ID" value="XM_008087497.1"/>
</dbReference>
<protein>
    <submittedName>
        <fullName evidence="1">Uncharacterized protein</fullName>
    </submittedName>
</protein>
<dbReference type="OrthoDB" id="6359816at2759"/>
<dbReference type="HOGENOM" id="CLU_866125_0_0_1"/>
<dbReference type="Proteomes" id="UP000016922">
    <property type="component" value="Unassembled WGS sequence"/>
</dbReference>
<evidence type="ECO:0000313" key="1">
    <source>
        <dbReference type="EMBL" id="EPE26498.1"/>
    </source>
</evidence>
<name>S3DIW8_GLAL2</name>
<dbReference type="EMBL" id="KE145370">
    <property type="protein sequence ID" value="EPE26498.1"/>
    <property type="molecule type" value="Genomic_DNA"/>
</dbReference>
<dbReference type="KEGG" id="glz:GLAREA_02411"/>
<organism evidence="1 2">
    <name type="scientific">Glarea lozoyensis (strain ATCC 20868 / MF5171)</name>
    <dbReference type="NCBI Taxonomy" id="1116229"/>
    <lineage>
        <taxon>Eukaryota</taxon>
        <taxon>Fungi</taxon>
        <taxon>Dikarya</taxon>
        <taxon>Ascomycota</taxon>
        <taxon>Pezizomycotina</taxon>
        <taxon>Leotiomycetes</taxon>
        <taxon>Helotiales</taxon>
        <taxon>Helotiaceae</taxon>
        <taxon>Glarea</taxon>
    </lineage>
</organism>